<dbReference type="EMBL" id="PHFW01000001">
    <property type="protein sequence ID" value="PQM29423.1"/>
    <property type="molecule type" value="Genomic_DNA"/>
</dbReference>
<proteinExistence type="predicted"/>
<organism evidence="1 2">
    <name type="scientific">Sphingopyxis lindanitolerans</name>
    <dbReference type="NCBI Taxonomy" id="2054227"/>
    <lineage>
        <taxon>Bacteria</taxon>
        <taxon>Pseudomonadati</taxon>
        <taxon>Pseudomonadota</taxon>
        <taxon>Alphaproteobacteria</taxon>
        <taxon>Sphingomonadales</taxon>
        <taxon>Sphingomonadaceae</taxon>
        <taxon>Sphingopyxis</taxon>
    </lineage>
</organism>
<comment type="caution">
    <text evidence="1">The sequence shown here is derived from an EMBL/GenBank/DDBJ whole genome shotgun (WGS) entry which is preliminary data.</text>
</comment>
<dbReference type="RefSeq" id="WP_105997381.1">
    <property type="nucleotide sequence ID" value="NZ_CM009578.1"/>
</dbReference>
<name>A0A2S8BAS8_9SPHN</name>
<evidence type="ECO:0000313" key="2">
    <source>
        <dbReference type="Proteomes" id="UP000238954"/>
    </source>
</evidence>
<keyword evidence="2" id="KW-1185">Reference proteome</keyword>
<evidence type="ECO:0000313" key="1">
    <source>
        <dbReference type="EMBL" id="PQM29423.1"/>
    </source>
</evidence>
<accession>A0A2S8BAS8</accession>
<dbReference type="Proteomes" id="UP000238954">
    <property type="component" value="Chromosome"/>
</dbReference>
<sequence>MDYATILAFRAMARALVKAEHVDASFYEHFVACLDDALVKADGDGKRGAYTLIEELRARIAQDAGGG</sequence>
<gene>
    <name evidence="1" type="ORF">CVO77_00345</name>
</gene>
<dbReference type="AlphaFoldDB" id="A0A2S8BAS8"/>
<protein>
    <submittedName>
        <fullName evidence="1">Uncharacterized protein</fullName>
    </submittedName>
</protein>
<reference evidence="2" key="1">
    <citation type="submission" date="2017-11" db="EMBL/GenBank/DDBJ databases">
        <title>The complete genome sequence of Sphingopyxis pomeranensis sp. nov. strain WS5A3p.</title>
        <authorList>
            <person name="Kaminski M.A."/>
        </authorList>
    </citation>
    <scope>NUCLEOTIDE SEQUENCE [LARGE SCALE GENOMIC DNA]</scope>
    <source>
        <strain evidence="2">WS5A3p</strain>
    </source>
</reference>